<organism evidence="1 2">
    <name type="scientific">Diversispora eburnea</name>
    <dbReference type="NCBI Taxonomy" id="1213867"/>
    <lineage>
        <taxon>Eukaryota</taxon>
        <taxon>Fungi</taxon>
        <taxon>Fungi incertae sedis</taxon>
        <taxon>Mucoromycota</taxon>
        <taxon>Glomeromycotina</taxon>
        <taxon>Glomeromycetes</taxon>
        <taxon>Diversisporales</taxon>
        <taxon>Diversisporaceae</taxon>
        <taxon>Diversispora</taxon>
    </lineage>
</organism>
<comment type="caution">
    <text evidence="1">The sequence shown here is derived from an EMBL/GenBank/DDBJ whole genome shotgun (WGS) entry which is preliminary data.</text>
</comment>
<dbReference type="EMBL" id="CAJVPK010002372">
    <property type="protein sequence ID" value="CAG8611767.1"/>
    <property type="molecule type" value="Genomic_DNA"/>
</dbReference>
<reference evidence="1" key="1">
    <citation type="submission" date="2021-06" db="EMBL/GenBank/DDBJ databases">
        <authorList>
            <person name="Kallberg Y."/>
            <person name="Tangrot J."/>
            <person name="Rosling A."/>
        </authorList>
    </citation>
    <scope>NUCLEOTIDE SEQUENCE</scope>
    <source>
        <strain evidence="1">AZ414A</strain>
    </source>
</reference>
<name>A0A9N9CQ95_9GLOM</name>
<proteinExistence type="predicted"/>
<gene>
    <name evidence="1" type="ORF">DEBURN_LOCUS10006</name>
</gene>
<evidence type="ECO:0000313" key="2">
    <source>
        <dbReference type="Proteomes" id="UP000789706"/>
    </source>
</evidence>
<accession>A0A9N9CQ95</accession>
<dbReference type="Proteomes" id="UP000789706">
    <property type="component" value="Unassembled WGS sequence"/>
</dbReference>
<evidence type="ECO:0000313" key="1">
    <source>
        <dbReference type="EMBL" id="CAG8611767.1"/>
    </source>
</evidence>
<feature type="non-terminal residue" evidence="1">
    <location>
        <position position="46"/>
    </location>
</feature>
<sequence length="46" mass="5324">MPVLRLDTVVIGYTTQQVTRKDDDSILGFTIQEYLGDFEQLKFSLE</sequence>
<dbReference type="AlphaFoldDB" id="A0A9N9CQ95"/>
<dbReference type="OrthoDB" id="2492077at2759"/>
<protein>
    <submittedName>
        <fullName evidence="1">4530_t:CDS:1</fullName>
    </submittedName>
</protein>
<keyword evidence="2" id="KW-1185">Reference proteome</keyword>